<proteinExistence type="inferred from homology"/>
<keyword evidence="6 7" id="KW-0472">Membrane</keyword>
<keyword evidence="3" id="KW-1003">Cell membrane</keyword>
<feature type="transmembrane region" description="Helical" evidence="7">
    <location>
        <begin position="12"/>
        <end position="36"/>
    </location>
</feature>
<evidence type="ECO:0000313" key="9">
    <source>
        <dbReference type="EMBL" id="PWV99317.1"/>
    </source>
</evidence>
<dbReference type="SUPFAM" id="SSF161098">
    <property type="entry name" value="MetI-like"/>
    <property type="match status" value="1"/>
</dbReference>
<evidence type="ECO:0000259" key="8">
    <source>
        <dbReference type="PROSITE" id="PS50928"/>
    </source>
</evidence>
<organism evidence="9 10">
    <name type="scientific">Paenibacillus cellulosilyticus</name>
    <dbReference type="NCBI Taxonomy" id="375489"/>
    <lineage>
        <taxon>Bacteria</taxon>
        <taxon>Bacillati</taxon>
        <taxon>Bacillota</taxon>
        <taxon>Bacilli</taxon>
        <taxon>Bacillales</taxon>
        <taxon>Paenibacillaceae</taxon>
        <taxon>Paenibacillus</taxon>
    </lineage>
</organism>
<sequence>MNAKQRVGSDKIFDVLNLFIMLLILLSVAYPLYFIVIASVSNPDQVSSGNVLLLPRHVTFEGYIRLFADAGLWLGYLNSIQYAVIGTLLSTSLTLCGGYVLSRHDLDGRSILSLFVVLTMFFSGGIIPTYLVVKDLGMTNTMWALIIPNAVSAFHLIIARTFFETNIPKELLEASQVEGSSDFRFFTRIVLPLSRPIIAVLALFSIASLWNSYFPALIYLRDRSLYPLQLILREMLIMNEVQQGAAIDADDLADMQRLAGLMKNAVIIVSSLPMLMIYPFVQKHFVKGMMIGSIKN</sequence>
<dbReference type="Proteomes" id="UP000246635">
    <property type="component" value="Unassembled WGS sequence"/>
</dbReference>
<dbReference type="GO" id="GO:0055085">
    <property type="term" value="P:transmembrane transport"/>
    <property type="evidence" value="ECO:0007669"/>
    <property type="project" value="InterPro"/>
</dbReference>
<evidence type="ECO:0000256" key="7">
    <source>
        <dbReference type="RuleBase" id="RU363032"/>
    </source>
</evidence>
<dbReference type="Pfam" id="PF00528">
    <property type="entry name" value="BPD_transp_1"/>
    <property type="match status" value="1"/>
</dbReference>
<evidence type="ECO:0000256" key="3">
    <source>
        <dbReference type="ARBA" id="ARBA00022475"/>
    </source>
</evidence>
<keyword evidence="2 7" id="KW-0813">Transport</keyword>
<dbReference type="PANTHER" id="PTHR43744:SF9">
    <property type="entry name" value="POLYGALACTURONAN_RHAMNOGALACTURONAN TRANSPORT SYSTEM PERMEASE PROTEIN YTCP"/>
    <property type="match status" value="1"/>
</dbReference>
<comment type="similarity">
    <text evidence="7">Belongs to the binding-protein-dependent transport system permease family.</text>
</comment>
<dbReference type="RefSeq" id="WP_110045323.1">
    <property type="nucleotide sequence ID" value="NZ_CP054612.1"/>
</dbReference>
<dbReference type="OrthoDB" id="9810086at2"/>
<dbReference type="InterPro" id="IPR000515">
    <property type="entry name" value="MetI-like"/>
</dbReference>
<protein>
    <submittedName>
        <fullName evidence="9">Carbohydrate ABC transporter membrane protein 2 (CUT1 family)</fullName>
    </submittedName>
</protein>
<evidence type="ECO:0000256" key="2">
    <source>
        <dbReference type="ARBA" id="ARBA00022448"/>
    </source>
</evidence>
<feature type="transmembrane region" description="Helical" evidence="7">
    <location>
        <begin position="197"/>
        <end position="220"/>
    </location>
</feature>
<feature type="transmembrane region" description="Helical" evidence="7">
    <location>
        <begin position="80"/>
        <end position="100"/>
    </location>
</feature>
<name>A0A2V2YQJ7_9BACL</name>
<accession>A0A2V2YQJ7</accession>
<feature type="transmembrane region" description="Helical" evidence="7">
    <location>
        <begin position="261"/>
        <end position="281"/>
    </location>
</feature>
<keyword evidence="10" id="KW-1185">Reference proteome</keyword>
<dbReference type="GO" id="GO:0005886">
    <property type="term" value="C:plasma membrane"/>
    <property type="evidence" value="ECO:0007669"/>
    <property type="project" value="UniProtKB-SubCell"/>
</dbReference>
<dbReference type="AlphaFoldDB" id="A0A2V2YQJ7"/>
<keyword evidence="5 7" id="KW-1133">Transmembrane helix</keyword>
<feature type="transmembrane region" description="Helical" evidence="7">
    <location>
        <begin position="112"/>
        <end position="131"/>
    </location>
</feature>
<reference evidence="9 10" key="1">
    <citation type="submission" date="2018-05" db="EMBL/GenBank/DDBJ databases">
        <title>Genomic Encyclopedia of Type Strains, Phase III (KMG-III): the genomes of soil and plant-associated and newly described type strains.</title>
        <authorList>
            <person name="Whitman W."/>
        </authorList>
    </citation>
    <scope>NUCLEOTIDE SEQUENCE [LARGE SCALE GENOMIC DNA]</scope>
    <source>
        <strain evidence="9 10">CECT 5696</strain>
    </source>
</reference>
<comment type="caution">
    <text evidence="9">The sequence shown here is derived from an EMBL/GenBank/DDBJ whole genome shotgun (WGS) entry which is preliminary data.</text>
</comment>
<evidence type="ECO:0000256" key="1">
    <source>
        <dbReference type="ARBA" id="ARBA00004651"/>
    </source>
</evidence>
<evidence type="ECO:0000313" key="10">
    <source>
        <dbReference type="Proteomes" id="UP000246635"/>
    </source>
</evidence>
<feature type="domain" description="ABC transmembrane type-1" evidence="8">
    <location>
        <begin position="76"/>
        <end position="278"/>
    </location>
</feature>
<gene>
    <name evidence="9" type="ORF">DFQ01_11533</name>
</gene>
<comment type="subcellular location">
    <subcellularLocation>
        <location evidence="1 7">Cell membrane</location>
        <topology evidence="1 7">Multi-pass membrane protein</topology>
    </subcellularLocation>
</comment>
<dbReference type="InterPro" id="IPR035906">
    <property type="entry name" value="MetI-like_sf"/>
</dbReference>
<evidence type="ECO:0000256" key="6">
    <source>
        <dbReference type="ARBA" id="ARBA00023136"/>
    </source>
</evidence>
<evidence type="ECO:0000256" key="5">
    <source>
        <dbReference type="ARBA" id="ARBA00022989"/>
    </source>
</evidence>
<dbReference type="Gene3D" id="1.10.3720.10">
    <property type="entry name" value="MetI-like"/>
    <property type="match status" value="1"/>
</dbReference>
<dbReference type="CDD" id="cd06261">
    <property type="entry name" value="TM_PBP2"/>
    <property type="match status" value="1"/>
</dbReference>
<feature type="transmembrane region" description="Helical" evidence="7">
    <location>
        <begin position="143"/>
        <end position="163"/>
    </location>
</feature>
<keyword evidence="4 7" id="KW-0812">Transmembrane</keyword>
<evidence type="ECO:0000256" key="4">
    <source>
        <dbReference type="ARBA" id="ARBA00022692"/>
    </source>
</evidence>
<dbReference type="EMBL" id="QGTQ01000015">
    <property type="protein sequence ID" value="PWV99317.1"/>
    <property type="molecule type" value="Genomic_DNA"/>
</dbReference>
<dbReference type="PROSITE" id="PS50928">
    <property type="entry name" value="ABC_TM1"/>
    <property type="match status" value="1"/>
</dbReference>
<dbReference type="PANTHER" id="PTHR43744">
    <property type="entry name" value="ABC TRANSPORTER PERMEASE PROTEIN MG189-RELATED-RELATED"/>
    <property type="match status" value="1"/>
</dbReference>